<proteinExistence type="predicted"/>
<protein>
    <submittedName>
        <fullName evidence="2">Uncharacterized protein</fullName>
    </submittedName>
</protein>
<keyword evidence="3" id="KW-1185">Reference proteome</keyword>
<dbReference type="GeneID" id="85323980"/>
<dbReference type="AlphaFoldDB" id="A0AA39ZQP0"/>
<dbReference type="RefSeq" id="XP_060289573.1">
    <property type="nucleotide sequence ID" value="XM_060440710.1"/>
</dbReference>
<sequence>MFPASIPVPFRFVCLPLLLYIHFSLKPPDAANNTTIAPIINVVRAKQNETPAPTVAMTTVPFTRDNNTPSTPEQEAASQAVLRGMRLLGVELSKTVAAKVATSHAGMMVMGRFLLEGPHADTTPMDRFLLENPHADVAMAEPEGDAADESKMDADKP</sequence>
<gene>
    <name evidence="2" type="ORF">B0T26DRAFT_682006</name>
</gene>
<reference evidence="2" key="1">
    <citation type="submission" date="2023-06" db="EMBL/GenBank/DDBJ databases">
        <title>Genome-scale phylogeny and comparative genomics of the fungal order Sordariales.</title>
        <authorList>
            <consortium name="Lawrence Berkeley National Laboratory"/>
            <person name="Hensen N."/>
            <person name="Bonometti L."/>
            <person name="Westerberg I."/>
            <person name="Brannstrom I.O."/>
            <person name="Guillou S."/>
            <person name="Cros-Aarteil S."/>
            <person name="Calhoun S."/>
            <person name="Haridas S."/>
            <person name="Kuo A."/>
            <person name="Mondo S."/>
            <person name="Pangilinan J."/>
            <person name="Riley R."/>
            <person name="LaButti K."/>
            <person name="Andreopoulos B."/>
            <person name="Lipzen A."/>
            <person name="Chen C."/>
            <person name="Yanf M."/>
            <person name="Daum C."/>
            <person name="Ng V."/>
            <person name="Clum A."/>
            <person name="Steindorff A."/>
            <person name="Ohm R."/>
            <person name="Martin F."/>
            <person name="Silar P."/>
            <person name="Natvig D."/>
            <person name="Lalanne C."/>
            <person name="Gautier V."/>
            <person name="Ament-velasquez S.L."/>
            <person name="Kruys A."/>
            <person name="Hutchinson M.I."/>
            <person name="Powell A.J."/>
            <person name="Barry K."/>
            <person name="Miller A.N."/>
            <person name="Grigoriev I.V."/>
            <person name="Debuchy R."/>
            <person name="Gladieux P."/>
            <person name="Thoren M.H."/>
            <person name="Johannesson H."/>
        </authorList>
    </citation>
    <scope>NUCLEOTIDE SEQUENCE</scope>
    <source>
        <strain evidence="2">SMH2392-1A</strain>
    </source>
</reference>
<keyword evidence="1" id="KW-0732">Signal</keyword>
<feature type="signal peptide" evidence="1">
    <location>
        <begin position="1"/>
        <end position="30"/>
    </location>
</feature>
<feature type="chain" id="PRO_5041423912" evidence="1">
    <location>
        <begin position="31"/>
        <end position="157"/>
    </location>
</feature>
<comment type="caution">
    <text evidence="2">The sequence shown here is derived from an EMBL/GenBank/DDBJ whole genome shotgun (WGS) entry which is preliminary data.</text>
</comment>
<evidence type="ECO:0000313" key="3">
    <source>
        <dbReference type="Proteomes" id="UP001172101"/>
    </source>
</evidence>
<dbReference type="Proteomes" id="UP001172101">
    <property type="component" value="Unassembled WGS sequence"/>
</dbReference>
<evidence type="ECO:0000313" key="2">
    <source>
        <dbReference type="EMBL" id="KAK0701909.1"/>
    </source>
</evidence>
<organism evidence="2 3">
    <name type="scientific">Lasiosphaeria miniovina</name>
    <dbReference type="NCBI Taxonomy" id="1954250"/>
    <lineage>
        <taxon>Eukaryota</taxon>
        <taxon>Fungi</taxon>
        <taxon>Dikarya</taxon>
        <taxon>Ascomycota</taxon>
        <taxon>Pezizomycotina</taxon>
        <taxon>Sordariomycetes</taxon>
        <taxon>Sordariomycetidae</taxon>
        <taxon>Sordariales</taxon>
        <taxon>Lasiosphaeriaceae</taxon>
        <taxon>Lasiosphaeria</taxon>
    </lineage>
</organism>
<name>A0AA39ZQP0_9PEZI</name>
<evidence type="ECO:0000256" key="1">
    <source>
        <dbReference type="SAM" id="SignalP"/>
    </source>
</evidence>
<dbReference type="EMBL" id="JAUIRO010000009">
    <property type="protein sequence ID" value="KAK0701909.1"/>
    <property type="molecule type" value="Genomic_DNA"/>
</dbReference>
<accession>A0AA39ZQP0</accession>